<keyword evidence="1" id="KW-0812">Transmembrane</keyword>
<sequence>MCENSPYEYYEIVSSSGGTFCFRFLLEFLLVCYFTFSRLKKTRMVILCHT</sequence>
<dbReference type="AlphaFoldDB" id="A0A2G0Q2U2"/>
<protein>
    <submittedName>
        <fullName evidence="2">Uncharacterized protein</fullName>
    </submittedName>
</protein>
<organism evidence="2 3">
    <name type="scientific">Xenorhabdus hominickii</name>
    <dbReference type="NCBI Taxonomy" id="351679"/>
    <lineage>
        <taxon>Bacteria</taxon>
        <taxon>Pseudomonadati</taxon>
        <taxon>Pseudomonadota</taxon>
        <taxon>Gammaproteobacteria</taxon>
        <taxon>Enterobacterales</taxon>
        <taxon>Morganellaceae</taxon>
        <taxon>Xenorhabdus</taxon>
    </lineage>
</organism>
<feature type="transmembrane region" description="Helical" evidence="1">
    <location>
        <begin position="12"/>
        <end position="36"/>
    </location>
</feature>
<gene>
    <name evidence="2" type="ORF">Xhom_03527</name>
</gene>
<proteinExistence type="predicted"/>
<keyword evidence="1" id="KW-1133">Transmembrane helix</keyword>
<evidence type="ECO:0000256" key="1">
    <source>
        <dbReference type="SAM" id="Phobius"/>
    </source>
</evidence>
<dbReference type="EMBL" id="NJAI01000006">
    <property type="protein sequence ID" value="PHM53529.1"/>
    <property type="molecule type" value="Genomic_DNA"/>
</dbReference>
<dbReference type="Proteomes" id="UP000225433">
    <property type="component" value="Unassembled WGS sequence"/>
</dbReference>
<evidence type="ECO:0000313" key="2">
    <source>
        <dbReference type="EMBL" id="PHM53529.1"/>
    </source>
</evidence>
<accession>A0A2G0Q2U2</accession>
<evidence type="ECO:0000313" key="3">
    <source>
        <dbReference type="Proteomes" id="UP000225433"/>
    </source>
</evidence>
<comment type="caution">
    <text evidence="2">The sequence shown here is derived from an EMBL/GenBank/DDBJ whole genome shotgun (WGS) entry which is preliminary data.</text>
</comment>
<keyword evidence="1" id="KW-0472">Membrane</keyword>
<name>A0A2G0Q2U2_XENHO</name>
<reference evidence="2 3" key="1">
    <citation type="journal article" date="2017" name="Nat. Microbiol.">
        <title>Natural product diversity associated with the nematode symbionts Photorhabdus and Xenorhabdus.</title>
        <authorList>
            <person name="Tobias N.J."/>
            <person name="Wolff H."/>
            <person name="Djahanschiri B."/>
            <person name="Grundmann F."/>
            <person name="Kronenwerth M."/>
            <person name="Shi Y.M."/>
            <person name="Simonyi S."/>
            <person name="Grun P."/>
            <person name="Shapiro-Ilan D."/>
            <person name="Pidot S.J."/>
            <person name="Stinear T.P."/>
            <person name="Ebersberger I."/>
            <person name="Bode H.B."/>
        </authorList>
    </citation>
    <scope>NUCLEOTIDE SEQUENCE [LARGE SCALE GENOMIC DNA]</scope>
    <source>
        <strain evidence="2 3">DSM 17903</strain>
    </source>
</reference>